<feature type="compositionally biased region" description="Basic and acidic residues" evidence="1">
    <location>
        <begin position="118"/>
        <end position="131"/>
    </location>
</feature>
<feature type="region of interest" description="Disordered" evidence="1">
    <location>
        <begin position="103"/>
        <end position="169"/>
    </location>
</feature>
<evidence type="ECO:0000313" key="2">
    <source>
        <dbReference type="EMBL" id="KTB28211.1"/>
    </source>
</evidence>
<dbReference type="EMBL" id="LATX01002494">
    <property type="protein sequence ID" value="KTB28211.1"/>
    <property type="molecule type" value="Genomic_DNA"/>
</dbReference>
<protein>
    <submittedName>
        <fullName evidence="2">Uncharacterized protein</fullName>
    </submittedName>
</protein>
<evidence type="ECO:0000256" key="1">
    <source>
        <dbReference type="SAM" id="MobiDB-lite"/>
    </source>
</evidence>
<accession>A0A0W0EVV8</accession>
<gene>
    <name evidence="2" type="ORF">WG66_19215</name>
</gene>
<comment type="caution">
    <text evidence="2">The sequence shown here is derived from an EMBL/GenBank/DDBJ whole genome shotgun (WGS) entry which is preliminary data.</text>
</comment>
<sequence>MSTQVVEDSLSDAVTLIEFPVVTITEGGIEIEDQVIFRPRPRSFCASVKRDPLAPSPAGIYLTTNRMRAQSATVKDWKAFAAAIMHNTSYTPSAQFAPSRNLKVPDASAQNASAAPGEVEHGTDRGEKDDGNSLANDSDPQHSSTLRATSSSSNDTFSLPMAGTSGTRVPVPSAEATVIPLQVLHSDKTTNTVHLSIFPAREATGADNIP</sequence>
<name>A0A0W0EVV8_MONRR</name>
<dbReference type="Proteomes" id="UP000054988">
    <property type="component" value="Unassembled WGS sequence"/>
</dbReference>
<feature type="compositionally biased region" description="Low complexity" evidence="1">
    <location>
        <begin position="143"/>
        <end position="153"/>
    </location>
</feature>
<evidence type="ECO:0000313" key="3">
    <source>
        <dbReference type="Proteomes" id="UP000054988"/>
    </source>
</evidence>
<reference evidence="2 3" key="1">
    <citation type="submission" date="2015-12" db="EMBL/GenBank/DDBJ databases">
        <title>Draft genome sequence of Moniliophthora roreri, the causal agent of frosty pod rot of cacao.</title>
        <authorList>
            <person name="Aime M.C."/>
            <person name="Diaz-Valderrama J.R."/>
            <person name="Kijpornyongpan T."/>
            <person name="Phillips-Mora W."/>
        </authorList>
    </citation>
    <scope>NUCLEOTIDE SEQUENCE [LARGE SCALE GENOMIC DNA]</scope>
    <source>
        <strain evidence="2 3">MCA 2952</strain>
    </source>
</reference>
<feature type="compositionally biased region" description="Polar residues" evidence="1">
    <location>
        <begin position="133"/>
        <end position="142"/>
    </location>
</feature>
<dbReference type="AlphaFoldDB" id="A0A0W0EVV8"/>
<proteinExistence type="predicted"/>
<organism evidence="2 3">
    <name type="scientific">Moniliophthora roreri</name>
    <name type="common">Frosty pod rot fungus</name>
    <name type="synonym">Monilia roreri</name>
    <dbReference type="NCBI Taxonomy" id="221103"/>
    <lineage>
        <taxon>Eukaryota</taxon>
        <taxon>Fungi</taxon>
        <taxon>Dikarya</taxon>
        <taxon>Basidiomycota</taxon>
        <taxon>Agaricomycotina</taxon>
        <taxon>Agaricomycetes</taxon>
        <taxon>Agaricomycetidae</taxon>
        <taxon>Agaricales</taxon>
        <taxon>Marasmiineae</taxon>
        <taxon>Marasmiaceae</taxon>
        <taxon>Moniliophthora</taxon>
    </lineage>
</organism>